<sequence length="94" mass="10763">MHAGKCFLHDAAKRGCDHHDTVNRTWIDITPLLHPDCTTGLRKAIQRLATKLFLWQRANCTPVTHNQEFDNKLLFVIDQANSIEVHETQSEGRS</sequence>
<dbReference type="AlphaFoldDB" id="A0A8X6TPA0"/>
<evidence type="ECO:0000313" key="2">
    <source>
        <dbReference type="Proteomes" id="UP000887013"/>
    </source>
</evidence>
<reference evidence="1" key="1">
    <citation type="submission" date="2020-08" db="EMBL/GenBank/DDBJ databases">
        <title>Multicomponent nature underlies the extraordinary mechanical properties of spider dragline silk.</title>
        <authorList>
            <person name="Kono N."/>
            <person name="Nakamura H."/>
            <person name="Mori M."/>
            <person name="Yoshida Y."/>
            <person name="Ohtoshi R."/>
            <person name="Malay A.D."/>
            <person name="Moran D.A.P."/>
            <person name="Tomita M."/>
            <person name="Numata K."/>
            <person name="Arakawa K."/>
        </authorList>
    </citation>
    <scope>NUCLEOTIDE SEQUENCE</scope>
</reference>
<dbReference type="EMBL" id="BMAW01012636">
    <property type="protein sequence ID" value="GFT29643.1"/>
    <property type="molecule type" value="Genomic_DNA"/>
</dbReference>
<organism evidence="1 2">
    <name type="scientific">Nephila pilipes</name>
    <name type="common">Giant wood spider</name>
    <name type="synonym">Nephila maculata</name>
    <dbReference type="NCBI Taxonomy" id="299642"/>
    <lineage>
        <taxon>Eukaryota</taxon>
        <taxon>Metazoa</taxon>
        <taxon>Ecdysozoa</taxon>
        <taxon>Arthropoda</taxon>
        <taxon>Chelicerata</taxon>
        <taxon>Arachnida</taxon>
        <taxon>Araneae</taxon>
        <taxon>Araneomorphae</taxon>
        <taxon>Entelegynae</taxon>
        <taxon>Araneoidea</taxon>
        <taxon>Nephilidae</taxon>
        <taxon>Nephila</taxon>
    </lineage>
</organism>
<gene>
    <name evidence="1" type="ORF">NPIL_253491</name>
</gene>
<name>A0A8X6TPA0_NEPPI</name>
<proteinExistence type="predicted"/>
<dbReference type="Proteomes" id="UP000887013">
    <property type="component" value="Unassembled WGS sequence"/>
</dbReference>
<comment type="caution">
    <text evidence="1">The sequence shown here is derived from an EMBL/GenBank/DDBJ whole genome shotgun (WGS) entry which is preliminary data.</text>
</comment>
<evidence type="ECO:0000313" key="1">
    <source>
        <dbReference type="EMBL" id="GFT29643.1"/>
    </source>
</evidence>
<keyword evidence="2" id="KW-1185">Reference proteome</keyword>
<accession>A0A8X6TPA0</accession>
<protein>
    <submittedName>
        <fullName evidence="1">Uncharacterized protein</fullName>
    </submittedName>
</protein>